<evidence type="ECO:0000313" key="1">
    <source>
        <dbReference type="EMBL" id="MCS3711612.1"/>
    </source>
</evidence>
<organism evidence="1 2">
    <name type="scientific">Salinibacter ruber</name>
    <dbReference type="NCBI Taxonomy" id="146919"/>
    <lineage>
        <taxon>Bacteria</taxon>
        <taxon>Pseudomonadati</taxon>
        <taxon>Rhodothermota</taxon>
        <taxon>Rhodothermia</taxon>
        <taxon>Rhodothermales</taxon>
        <taxon>Salinibacteraceae</taxon>
        <taxon>Salinibacter</taxon>
    </lineage>
</organism>
<name>A0A9X2TGE5_9BACT</name>
<comment type="caution">
    <text evidence="1">The sequence shown here is derived from an EMBL/GenBank/DDBJ whole genome shotgun (WGS) entry which is preliminary data.</text>
</comment>
<dbReference type="RefSeq" id="WP_259124465.1">
    <property type="nucleotide sequence ID" value="NZ_JANUAE010000015.1"/>
</dbReference>
<dbReference type="EMBL" id="JANUAE010000015">
    <property type="protein sequence ID" value="MCS3711612.1"/>
    <property type="molecule type" value="Genomic_DNA"/>
</dbReference>
<gene>
    <name evidence="1" type="ORF">GGP61_003245</name>
</gene>
<evidence type="ECO:0000313" key="2">
    <source>
        <dbReference type="Proteomes" id="UP001155057"/>
    </source>
</evidence>
<dbReference type="Proteomes" id="UP001155057">
    <property type="component" value="Unassembled WGS sequence"/>
</dbReference>
<protein>
    <submittedName>
        <fullName evidence="1">Uncharacterized protein</fullName>
    </submittedName>
</protein>
<reference evidence="1" key="1">
    <citation type="submission" date="2022-08" db="EMBL/GenBank/DDBJ databases">
        <title>Genomic Encyclopedia of Type Strains, Phase V (KMG-V): Genome sequencing to study the core and pangenomes of soil and plant-associated prokaryotes.</title>
        <authorList>
            <person name="Whitman W."/>
        </authorList>
    </citation>
    <scope>NUCLEOTIDE SEQUENCE</scope>
    <source>
        <strain evidence="1">SP3049</strain>
    </source>
</reference>
<dbReference type="AlphaFoldDB" id="A0A9X2TGE5"/>
<accession>A0A9X2TGE5</accession>
<sequence>MTPYPDQYGNAMRTLVLALIAFSLVVAEANAQLPTPSPNTAGVTVVEKDDALSWSEKRFLLRMLDHSLPRPDKIIVERAPPGMGNTVRGWVTFKNPRVIHLTPLRRIDLNVNSPSWPYVMGRKEVYPNGLVTPQTFILAHELGHVIGNGFGRDAKRPALEMEKIPKVVNKTYEIEAEIIGMVLMNIAFGLSPEQMGLPESIEYQSSENKNTDRLMRRYCKTIKSTWRTIGVTCPK</sequence>
<proteinExistence type="predicted"/>